<dbReference type="CDD" id="cd00009">
    <property type="entry name" value="AAA"/>
    <property type="match status" value="1"/>
</dbReference>
<dbReference type="SMART" id="SM00382">
    <property type="entry name" value="AAA"/>
    <property type="match status" value="1"/>
</dbReference>
<dbReference type="RefSeq" id="WP_190240115.1">
    <property type="nucleotide sequence ID" value="NZ_QFGA01000001.1"/>
</dbReference>
<dbReference type="SUPFAM" id="SSF46689">
    <property type="entry name" value="Homeodomain-like"/>
    <property type="match status" value="1"/>
</dbReference>
<dbReference type="Pfam" id="PF02954">
    <property type="entry name" value="HTH_8"/>
    <property type="match status" value="1"/>
</dbReference>
<dbReference type="Gene3D" id="1.10.8.60">
    <property type="match status" value="1"/>
</dbReference>
<dbReference type="PROSITE" id="PS50045">
    <property type="entry name" value="SIGMA54_INTERACT_4"/>
    <property type="match status" value="1"/>
</dbReference>
<keyword evidence="3" id="KW-0805">Transcription regulation</keyword>
<dbReference type="EC" id="1.14.14.51" evidence="6"/>
<protein>
    <submittedName>
        <fullName evidence="6">Limonene hydroxylase</fullName>
        <ecNumber evidence="6">1.14.14.51</ecNumber>
    </submittedName>
</protein>
<dbReference type="GO" id="GO:0018675">
    <property type="term" value="F:(S)-limonene 6-monooxygenase activity"/>
    <property type="evidence" value="ECO:0007669"/>
    <property type="project" value="UniProtKB-EC"/>
</dbReference>
<dbReference type="FunFam" id="3.40.50.300:FF:000006">
    <property type="entry name" value="DNA-binding transcriptional regulator NtrC"/>
    <property type="match status" value="1"/>
</dbReference>
<dbReference type="CDD" id="cd00130">
    <property type="entry name" value="PAS"/>
    <property type="match status" value="1"/>
</dbReference>
<keyword evidence="7" id="KW-1185">Reference proteome</keyword>
<dbReference type="Pfam" id="PF00989">
    <property type="entry name" value="PAS"/>
    <property type="match status" value="1"/>
</dbReference>
<dbReference type="Gene3D" id="3.30.450.40">
    <property type="match status" value="1"/>
</dbReference>
<dbReference type="InterPro" id="IPR027417">
    <property type="entry name" value="P-loop_NTPase"/>
</dbReference>
<dbReference type="AlphaFoldDB" id="A0A4Y7RIG9"/>
<dbReference type="InterPro" id="IPR025662">
    <property type="entry name" value="Sigma_54_int_dom_ATP-bd_1"/>
</dbReference>
<dbReference type="EMBL" id="QFGA01000001">
    <property type="protein sequence ID" value="TEB08540.1"/>
    <property type="molecule type" value="Genomic_DNA"/>
</dbReference>
<dbReference type="InterPro" id="IPR002078">
    <property type="entry name" value="Sigma_54_int"/>
</dbReference>
<dbReference type="InterPro" id="IPR000014">
    <property type="entry name" value="PAS"/>
</dbReference>
<dbReference type="InterPro" id="IPR002197">
    <property type="entry name" value="HTH_Fis"/>
</dbReference>
<dbReference type="Gene3D" id="3.40.50.300">
    <property type="entry name" value="P-loop containing nucleotide triphosphate hydrolases"/>
    <property type="match status" value="1"/>
</dbReference>
<dbReference type="SUPFAM" id="SSF55785">
    <property type="entry name" value="PYP-like sensor domain (PAS domain)"/>
    <property type="match status" value="1"/>
</dbReference>
<name>A0A4Y7RIG9_9FIRM</name>
<dbReference type="PROSITE" id="PS00688">
    <property type="entry name" value="SIGMA54_INTERACT_3"/>
    <property type="match status" value="1"/>
</dbReference>
<feature type="domain" description="Sigma-54 factor interaction" evidence="5">
    <location>
        <begin position="362"/>
        <end position="592"/>
    </location>
</feature>
<organism evidence="6 7">
    <name type="scientific">Pelotomaculum schinkii</name>
    <dbReference type="NCBI Taxonomy" id="78350"/>
    <lineage>
        <taxon>Bacteria</taxon>
        <taxon>Bacillati</taxon>
        <taxon>Bacillota</taxon>
        <taxon>Clostridia</taxon>
        <taxon>Eubacteriales</taxon>
        <taxon>Desulfotomaculaceae</taxon>
        <taxon>Pelotomaculum</taxon>
    </lineage>
</organism>
<comment type="caution">
    <text evidence="6">The sequence shown here is derived from an EMBL/GenBank/DDBJ whole genome shotgun (WGS) entry which is preliminary data.</text>
</comment>
<evidence type="ECO:0000256" key="3">
    <source>
        <dbReference type="ARBA" id="ARBA00023015"/>
    </source>
</evidence>
<dbReference type="InterPro" id="IPR029016">
    <property type="entry name" value="GAF-like_dom_sf"/>
</dbReference>
<evidence type="ECO:0000313" key="7">
    <source>
        <dbReference type="Proteomes" id="UP000298324"/>
    </source>
</evidence>
<dbReference type="Pfam" id="PF25601">
    <property type="entry name" value="AAA_lid_14"/>
    <property type="match status" value="1"/>
</dbReference>
<dbReference type="InterPro" id="IPR013767">
    <property type="entry name" value="PAS_fold"/>
</dbReference>
<dbReference type="InterPro" id="IPR003593">
    <property type="entry name" value="AAA+_ATPase"/>
</dbReference>
<keyword evidence="4" id="KW-0804">Transcription</keyword>
<dbReference type="GO" id="GO:0006355">
    <property type="term" value="P:regulation of DNA-templated transcription"/>
    <property type="evidence" value="ECO:0007669"/>
    <property type="project" value="InterPro"/>
</dbReference>
<evidence type="ECO:0000259" key="5">
    <source>
        <dbReference type="PROSITE" id="PS50045"/>
    </source>
</evidence>
<dbReference type="SMART" id="SM00091">
    <property type="entry name" value="PAS"/>
    <property type="match status" value="1"/>
</dbReference>
<dbReference type="InterPro" id="IPR009057">
    <property type="entry name" value="Homeodomain-like_sf"/>
</dbReference>
<dbReference type="Gene3D" id="1.10.10.60">
    <property type="entry name" value="Homeodomain-like"/>
    <property type="match status" value="1"/>
</dbReference>
<dbReference type="PRINTS" id="PR01590">
    <property type="entry name" value="HTHFIS"/>
</dbReference>
<evidence type="ECO:0000313" key="6">
    <source>
        <dbReference type="EMBL" id="TEB08540.1"/>
    </source>
</evidence>
<dbReference type="PROSITE" id="PS00675">
    <property type="entry name" value="SIGMA54_INTERACT_1"/>
    <property type="match status" value="1"/>
</dbReference>
<dbReference type="InterPro" id="IPR058031">
    <property type="entry name" value="AAA_lid_NorR"/>
</dbReference>
<dbReference type="InterPro" id="IPR025944">
    <property type="entry name" value="Sigma_54_int_dom_CS"/>
</dbReference>
<keyword evidence="1" id="KW-0547">Nucleotide-binding</keyword>
<evidence type="ECO:0000256" key="1">
    <source>
        <dbReference type="ARBA" id="ARBA00022741"/>
    </source>
</evidence>
<evidence type="ECO:0000256" key="4">
    <source>
        <dbReference type="ARBA" id="ARBA00023163"/>
    </source>
</evidence>
<dbReference type="InterPro" id="IPR035965">
    <property type="entry name" value="PAS-like_dom_sf"/>
</dbReference>
<dbReference type="Proteomes" id="UP000298324">
    <property type="component" value="Unassembled WGS sequence"/>
</dbReference>
<dbReference type="PANTHER" id="PTHR32071:SF57">
    <property type="entry name" value="C4-DICARBOXYLATE TRANSPORT TRANSCRIPTIONAL REGULATORY PROTEIN DCTD"/>
    <property type="match status" value="1"/>
</dbReference>
<dbReference type="PANTHER" id="PTHR32071">
    <property type="entry name" value="TRANSCRIPTIONAL REGULATORY PROTEIN"/>
    <property type="match status" value="1"/>
</dbReference>
<proteinExistence type="predicted"/>
<evidence type="ECO:0000256" key="2">
    <source>
        <dbReference type="ARBA" id="ARBA00022840"/>
    </source>
</evidence>
<gene>
    <name evidence="6" type="ORF">Psch_02104</name>
</gene>
<reference evidence="6 7" key="1">
    <citation type="journal article" date="2018" name="Environ. Microbiol.">
        <title>Novel energy conservation strategies and behaviour of Pelotomaculum schinkii driving syntrophic propionate catabolism.</title>
        <authorList>
            <person name="Hidalgo-Ahumada C.A.P."/>
            <person name="Nobu M.K."/>
            <person name="Narihiro T."/>
            <person name="Tamaki H."/>
            <person name="Liu W.T."/>
            <person name="Kamagata Y."/>
            <person name="Stams A.J.M."/>
            <person name="Imachi H."/>
            <person name="Sousa D.Z."/>
        </authorList>
    </citation>
    <scope>NUCLEOTIDE SEQUENCE [LARGE SCALE GENOMIC DNA]</scope>
    <source>
        <strain evidence="6 7">HH</strain>
    </source>
</reference>
<dbReference type="SUPFAM" id="SSF52540">
    <property type="entry name" value="P-loop containing nucleoside triphosphate hydrolases"/>
    <property type="match status" value="1"/>
</dbReference>
<keyword evidence="6" id="KW-0560">Oxidoreductase</keyword>
<dbReference type="GO" id="GO:0043565">
    <property type="term" value="F:sequence-specific DNA binding"/>
    <property type="evidence" value="ECO:0007669"/>
    <property type="project" value="InterPro"/>
</dbReference>
<accession>A0A4Y7RIG9</accession>
<dbReference type="GO" id="GO:0005524">
    <property type="term" value="F:ATP binding"/>
    <property type="evidence" value="ECO:0007669"/>
    <property type="project" value="UniProtKB-KW"/>
</dbReference>
<keyword evidence="2" id="KW-0067">ATP-binding</keyword>
<sequence>MALNEKQREEMLSLWEQVHFQNKTEDISISEDIRDSWERSKQHGVDPFIPKNYYIITKKELGEKTHQNKELLNAALPAMEEMYSLLKEFNFCTVIADNKGFILKRIGEEYDLVFTGGHNFVEGSNWSEEVMGTNAVGLALAIDKPCTVYGYEHYCRCASTSACFSVPIHDTKNNILGVLNLTCPYIYASNSVHTLGMVVSAAKAIEREIALQIAYQTAINANIHLRAIMESIIEGLIAMDQKFTITHINNRACDMLEINLDNCMGKNIKDVLGYDNNALLNILSSGKKVYGETIFLGTMHGKKKFLVNCTPLDKTKEINFDLDSPNLPSKTGAVLILHEIQEFNRMVNRIVGARPKTNFKDLIGKCNSFQFAVDQAKMAAETSSNVILLGESGVGKDLFAQAIHNASQRAREPFFAINCAAIPRELISSELFGYEEGAFTGAKKGGNPGKFELANMGSIFLDEIGEMPLDLQASLLRVLEEQTVMRLGGREVIPINVRLISATNKELQEEIVKGHFRPDLFYRLAVISIRIPPLRERKEDIPDLVEFFIRFISSKLDRNIKKVDPKVMDLLLNYNWPGNIRQLRNVIERIINLSKYDTLTVDLLPPELHKNVLKISANPFSQEVPSKENVEEQLIRDYLDKYHYNKSDTAKALKISRSSLYRKMEKYGIK</sequence>
<dbReference type="Gene3D" id="3.30.450.20">
    <property type="entry name" value="PAS domain"/>
    <property type="match status" value="1"/>
</dbReference>
<dbReference type="Pfam" id="PF00158">
    <property type="entry name" value="Sigma54_activat"/>
    <property type="match status" value="1"/>
</dbReference>